<reference evidence="10" key="1">
    <citation type="journal article" date="2024" name="Antonie Van Leeuwenhoek">
        <title>Isoptericola haloaureus sp. nov., a dimorphic actinobacterium isolated from mangrove sediments of southeast India, implicating biosaline agricultural significance through nitrogen fixation and salt tolerance genes.</title>
        <authorList>
            <person name="Prathaban M."/>
            <person name="Prathiviraj R."/>
            <person name="Ravichandran M."/>
            <person name="Natarajan S.D."/>
            <person name="Sobanaa M."/>
            <person name="Hari Krishna Kumar S."/>
            <person name="Chandrasekar V."/>
            <person name="Selvin J."/>
        </authorList>
    </citation>
    <scope>NUCLEOTIDE SEQUENCE</scope>
    <source>
        <strain evidence="10">MP1014</strain>
    </source>
</reference>
<keyword evidence="11" id="KW-1185">Reference proteome</keyword>
<evidence type="ECO:0000256" key="4">
    <source>
        <dbReference type="ARBA" id="ARBA00022679"/>
    </source>
</evidence>
<reference evidence="10" key="2">
    <citation type="submission" date="2024-02" db="EMBL/GenBank/DDBJ databases">
        <authorList>
            <person name="Prathaban M."/>
            <person name="Mythili R."/>
            <person name="Sharmila Devi N."/>
            <person name="Sobanaa M."/>
            <person name="Prathiviraj R."/>
            <person name="Selvin J."/>
        </authorList>
    </citation>
    <scope>NUCLEOTIDE SEQUENCE</scope>
    <source>
        <strain evidence="10">MP1014</strain>
    </source>
</reference>
<dbReference type="InterPro" id="IPR050428">
    <property type="entry name" value="TCS_sensor_his_kinase"/>
</dbReference>
<dbReference type="RefSeq" id="WP_332901001.1">
    <property type="nucleotide sequence ID" value="NZ_JBAGLP010000107.1"/>
</dbReference>
<evidence type="ECO:0000256" key="5">
    <source>
        <dbReference type="ARBA" id="ARBA00022777"/>
    </source>
</evidence>
<feature type="transmembrane region" description="Helical" evidence="8">
    <location>
        <begin position="12"/>
        <end position="35"/>
    </location>
</feature>
<dbReference type="InterPro" id="IPR036890">
    <property type="entry name" value="HATPase_C_sf"/>
</dbReference>
<keyword evidence="4" id="KW-0808">Transferase</keyword>
<feature type="domain" description="Histidine kinase/HSP90-like ATPase" evidence="9">
    <location>
        <begin position="221"/>
        <end position="328"/>
    </location>
</feature>
<organism evidence="10 11">
    <name type="scientific">Isoptericola haloaureus</name>
    <dbReference type="NCBI Taxonomy" id="1542902"/>
    <lineage>
        <taxon>Bacteria</taxon>
        <taxon>Bacillati</taxon>
        <taxon>Actinomycetota</taxon>
        <taxon>Actinomycetes</taxon>
        <taxon>Micrococcales</taxon>
        <taxon>Promicromonosporaceae</taxon>
        <taxon>Isoptericola</taxon>
    </lineage>
</organism>
<dbReference type="GO" id="GO:0005524">
    <property type="term" value="F:ATP binding"/>
    <property type="evidence" value="ECO:0007669"/>
    <property type="project" value="UniProtKB-KW"/>
</dbReference>
<keyword evidence="8" id="KW-1133">Transmembrane helix</keyword>
<dbReference type="PANTHER" id="PTHR45436:SF5">
    <property type="entry name" value="SENSOR HISTIDINE KINASE TRCS"/>
    <property type="match status" value="1"/>
</dbReference>
<protein>
    <recommendedName>
        <fullName evidence="2">histidine kinase</fullName>
        <ecNumber evidence="2">2.7.13.3</ecNumber>
    </recommendedName>
</protein>
<feature type="region of interest" description="Disordered" evidence="7">
    <location>
        <begin position="351"/>
        <end position="465"/>
    </location>
</feature>
<keyword evidence="3" id="KW-0597">Phosphoprotein</keyword>
<evidence type="ECO:0000313" key="10">
    <source>
        <dbReference type="EMBL" id="MEG3614163.1"/>
    </source>
</evidence>
<name>A0ABU7Z404_9MICO</name>
<evidence type="ECO:0000256" key="8">
    <source>
        <dbReference type="SAM" id="Phobius"/>
    </source>
</evidence>
<feature type="transmembrane region" description="Helical" evidence="8">
    <location>
        <begin position="41"/>
        <end position="61"/>
    </location>
</feature>
<evidence type="ECO:0000259" key="9">
    <source>
        <dbReference type="Pfam" id="PF02518"/>
    </source>
</evidence>
<keyword evidence="8" id="KW-0812">Transmembrane</keyword>
<proteinExistence type="predicted"/>
<dbReference type="EMBL" id="JBAGLP010000107">
    <property type="protein sequence ID" value="MEG3614163.1"/>
    <property type="molecule type" value="Genomic_DNA"/>
</dbReference>
<dbReference type="Pfam" id="PF02518">
    <property type="entry name" value="HATPase_c"/>
    <property type="match status" value="1"/>
</dbReference>
<dbReference type="PANTHER" id="PTHR45436">
    <property type="entry name" value="SENSOR HISTIDINE KINASE YKOH"/>
    <property type="match status" value="1"/>
</dbReference>
<evidence type="ECO:0000256" key="1">
    <source>
        <dbReference type="ARBA" id="ARBA00000085"/>
    </source>
</evidence>
<keyword evidence="10" id="KW-0067">ATP-binding</keyword>
<sequence length="465" mass="48722">MSTTTSARPPAVGRALPWICVAVMVLCVAALPVLGQRGPTWSVWVVAAAALVLPVVAAALLSRAARREEEAFRALVIERDGLAAGLAEASRALEDAHADRQRTQDERADERAAVETAVVALSRKVQASAHRVQEEATRMAQRHAADHDVLETSMRIDHAAAQHARQAQSLVALCGRRPGQTWDAPLALPDVVRAAAGRITAYGRVEVSGDPGLAVTGRAVEPLVHVVAELLANATQCSPPNTQVLVVIRQVQRGAVVEIDDCGVGMDPRELARVRRIAAGEDPVTISDLGEVPQTGLAVVGTYARFLGLHVELTDSVYGGLRAVVRIPGEITETVAGVPDTLAAGVEEASPVPAPAGAEPRDPLTAPVPAPAVDAASGPPALPQRRSRRAAMDRTPTAGHGTPRVPEPSAGLSEPRRPEQTAEEAGAWIGAFFAATDPAPPHDPDTHDPSVGTGPRRTDDDADQR</sequence>
<evidence type="ECO:0000256" key="3">
    <source>
        <dbReference type="ARBA" id="ARBA00022553"/>
    </source>
</evidence>
<dbReference type="Proteomes" id="UP001310387">
    <property type="component" value="Unassembled WGS sequence"/>
</dbReference>
<dbReference type="SUPFAM" id="SSF55874">
    <property type="entry name" value="ATPase domain of HSP90 chaperone/DNA topoisomerase II/histidine kinase"/>
    <property type="match status" value="1"/>
</dbReference>
<feature type="compositionally biased region" description="Low complexity" evidence="7">
    <location>
        <begin position="363"/>
        <end position="379"/>
    </location>
</feature>
<gene>
    <name evidence="10" type="ORF">V5O49_03395</name>
</gene>
<dbReference type="EC" id="2.7.13.3" evidence="2"/>
<comment type="caution">
    <text evidence="10">The sequence shown here is derived from an EMBL/GenBank/DDBJ whole genome shotgun (WGS) entry which is preliminary data.</text>
</comment>
<comment type="catalytic activity">
    <reaction evidence="1">
        <text>ATP + protein L-histidine = ADP + protein N-phospho-L-histidine.</text>
        <dbReference type="EC" id="2.7.13.3"/>
    </reaction>
</comment>
<keyword evidence="5" id="KW-0418">Kinase</keyword>
<evidence type="ECO:0000313" key="11">
    <source>
        <dbReference type="Proteomes" id="UP001310387"/>
    </source>
</evidence>
<evidence type="ECO:0000256" key="2">
    <source>
        <dbReference type="ARBA" id="ARBA00012438"/>
    </source>
</evidence>
<dbReference type="InterPro" id="IPR003594">
    <property type="entry name" value="HATPase_dom"/>
</dbReference>
<feature type="compositionally biased region" description="Basic and acidic residues" evidence="7">
    <location>
        <begin position="456"/>
        <end position="465"/>
    </location>
</feature>
<feature type="coiled-coil region" evidence="6">
    <location>
        <begin position="86"/>
        <end position="113"/>
    </location>
</feature>
<evidence type="ECO:0000256" key="6">
    <source>
        <dbReference type="SAM" id="Coils"/>
    </source>
</evidence>
<dbReference type="Gene3D" id="3.30.565.10">
    <property type="entry name" value="Histidine kinase-like ATPase, C-terminal domain"/>
    <property type="match status" value="1"/>
</dbReference>
<accession>A0ABU7Z404</accession>
<keyword evidence="8" id="KW-0472">Membrane</keyword>
<evidence type="ECO:0000256" key="7">
    <source>
        <dbReference type="SAM" id="MobiDB-lite"/>
    </source>
</evidence>
<keyword evidence="6" id="KW-0175">Coiled coil</keyword>
<keyword evidence="10" id="KW-0547">Nucleotide-binding</keyword>